<dbReference type="eggNOG" id="ENOG5032PJW">
    <property type="taxonomic scope" value="Bacteria"/>
</dbReference>
<dbReference type="OrthoDB" id="9553534at2"/>
<accession>Q30UC8</accession>
<organism evidence="1 2">
    <name type="scientific">Sulfurimonas denitrificans (strain ATCC 33889 / DSM 1251)</name>
    <name type="common">Thiomicrospira denitrificans (strain ATCC 33889 / DSM 1251)</name>
    <dbReference type="NCBI Taxonomy" id="326298"/>
    <lineage>
        <taxon>Bacteria</taxon>
        <taxon>Pseudomonadati</taxon>
        <taxon>Campylobacterota</taxon>
        <taxon>Epsilonproteobacteria</taxon>
        <taxon>Campylobacterales</taxon>
        <taxon>Sulfurimonadaceae</taxon>
        <taxon>Sulfurimonas</taxon>
    </lineage>
</organism>
<dbReference type="HOGENOM" id="CLU_803921_0_0_7"/>
<dbReference type="STRING" id="326298.Suden_0122"/>
<dbReference type="EMBL" id="CP000153">
    <property type="protein sequence ID" value="ABB43403.1"/>
    <property type="molecule type" value="Genomic_DNA"/>
</dbReference>
<proteinExistence type="predicted"/>
<gene>
    <name evidence="1" type="ordered locus">Suden_0122</name>
</gene>
<keyword evidence="2" id="KW-1185">Reference proteome</keyword>
<dbReference type="RefSeq" id="WP_011371758.1">
    <property type="nucleotide sequence ID" value="NC_007575.1"/>
</dbReference>
<reference evidence="1 2" key="1">
    <citation type="journal article" date="2008" name="Appl. Environ. Microbiol.">
        <title>Genome of the epsilonproteobacterial chemolithoautotroph Sulfurimonas denitrificans.</title>
        <authorList>
            <person name="Sievert S.M."/>
            <person name="Scott K.M."/>
            <person name="Klotz M.G."/>
            <person name="Chain P.S.G."/>
            <person name="Hauser L.J."/>
            <person name="Hemp J."/>
            <person name="Huegler M."/>
            <person name="Land M."/>
            <person name="Lapidus A."/>
            <person name="Larimer F.W."/>
            <person name="Lucas S."/>
            <person name="Malfatti S.A."/>
            <person name="Meyer F."/>
            <person name="Paulsen I.T."/>
            <person name="Ren Q."/>
            <person name="Simon J."/>
            <person name="Bailey K."/>
            <person name="Diaz E."/>
            <person name="Fitzpatrick K.A."/>
            <person name="Glover B."/>
            <person name="Gwatney N."/>
            <person name="Korajkic A."/>
            <person name="Long A."/>
            <person name="Mobberley J.M."/>
            <person name="Pantry S.N."/>
            <person name="Pazder G."/>
            <person name="Peterson S."/>
            <person name="Quintanilla J.D."/>
            <person name="Sprinkle R."/>
            <person name="Stephens J."/>
            <person name="Thomas P."/>
            <person name="Vaughn R."/>
            <person name="Weber M.J."/>
            <person name="Wooten L.L."/>
        </authorList>
    </citation>
    <scope>NUCLEOTIDE SEQUENCE [LARGE SCALE GENOMIC DNA]</scope>
    <source>
        <strain evidence="2">ATCC 33889 / DSM 1251</strain>
    </source>
</reference>
<name>Q30UC8_SULDN</name>
<dbReference type="Proteomes" id="UP000002714">
    <property type="component" value="Chromosome"/>
</dbReference>
<evidence type="ECO:0000313" key="2">
    <source>
        <dbReference type="Proteomes" id="UP000002714"/>
    </source>
</evidence>
<evidence type="ECO:0000313" key="1">
    <source>
        <dbReference type="EMBL" id="ABB43403.1"/>
    </source>
</evidence>
<protein>
    <submittedName>
        <fullName evidence="1">Uncharacterized protein</fullName>
    </submittedName>
</protein>
<dbReference type="AlphaFoldDB" id="Q30UC8"/>
<sequence length="345" mass="39848">MARDQTIFSEICIALSIIDARDTDFSFIENVTKKDEEIYLKELEKRSLLKNGALSIEALKQSGLIIRNYLVGCGFTPKKIIWTGKDNIAGVVSVAKDLEILNFRISVKENADVFINGSPLTVFEDLPKGLFGQKKRGEDWFIKTAKDEIERYYALCRKHLSVHDDFSAIDKFYGNRDKAYKKEFSKKVALLHSEKNNEILESYQIMCNKVSQISSEIFNQNLLKFKTAYTSSVSLQPIFHYFFKINGIKYIIAGTEKNKPFASLLENSTSWTKQYSFLDIIASPKEAGQPEVLLRFIFKDKKTNEQFEIPLKIEIRWSHGKFCGNPEAKVYKQWSYMELPWSENL</sequence>
<dbReference type="KEGG" id="tdn:Suden_0122"/>